<feature type="transmembrane region" description="Helical" evidence="1">
    <location>
        <begin position="175"/>
        <end position="197"/>
    </location>
</feature>
<dbReference type="RefSeq" id="WP_265127987.1">
    <property type="nucleotide sequence ID" value="NZ_JAPCHY010000008.1"/>
</dbReference>
<evidence type="ECO:0000256" key="1">
    <source>
        <dbReference type="SAM" id="Phobius"/>
    </source>
</evidence>
<feature type="transmembrane region" description="Helical" evidence="1">
    <location>
        <begin position="89"/>
        <end position="107"/>
    </location>
</feature>
<keyword evidence="1" id="KW-0472">Membrane</keyword>
<organism evidence="2 3">
    <name type="scientific">Xanthomonas chitinilytica</name>
    <dbReference type="NCBI Taxonomy" id="2989819"/>
    <lineage>
        <taxon>Bacteria</taxon>
        <taxon>Pseudomonadati</taxon>
        <taxon>Pseudomonadota</taxon>
        <taxon>Gammaproteobacteria</taxon>
        <taxon>Lysobacterales</taxon>
        <taxon>Lysobacteraceae</taxon>
        <taxon>Xanthomonas</taxon>
    </lineage>
</organism>
<evidence type="ECO:0008006" key="4">
    <source>
        <dbReference type="Google" id="ProtNLM"/>
    </source>
</evidence>
<name>A0ABT3JX08_9XANT</name>
<comment type="caution">
    <text evidence="2">The sequence shown here is derived from an EMBL/GenBank/DDBJ whole genome shotgun (WGS) entry which is preliminary data.</text>
</comment>
<gene>
    <name evidence="2" type="ORF">OK345_10860</name>
</gene>
<evidence type="ECO:0000313" key="3">
    <source>
        <dbReference type="Proteomes" id="UP001209922"/>
    </source>
</evidence>
<feature type="transmembrane region" description="Helical" evidence="1">
    <location>
        <begin position="245"/>
        <end position="266"/>
    </location>
</feature>
<dbReference type="EMBL" id="JAPCHY010000008">
    <property type="protein sequence ID" value="MCW4473003.1"/>
    <property type="molecule type" value="Genomic_DNA"/>
</dbReference>
<proteinExistence type="predicted"/>
<protein>
    <recommendedName>
        <fullName evidence="4">DUF2157 domain-containing protein</fullName>
    </recommendedName>
</protein>
<dbReference type="Proteomes" id="UP001209922">
    <property type="component" value="Unassembled WGS sequence"/>
</dbReference>
<accession>A0ABT3JX08</accession>
<feature type="transmembrane region" description="Helical" evidence="1">
    <location>
        <begin position="61"/>
        <end position="83"/>
    </location>
</feature>
<evidence type="ECO:0000313" key="2">
    <source>
        <dbReference type="EMBL" id="MCW4473003.1"/>
    </source>
</evidence>
<feature type="transmembrane region" description="Helical" evidence="1">
    <location>
        <begin position="128"/>
        <end position="155"/>
    </location>
</feature>
<sequence>MAFELRALLDEELAARARDAGRAPDRTMAMALLKEFGRPAEAAQRYHARPALIDAADTHHFLIWALGGAVVLVLHALLGRSGFDVEAAFLQWLGILLVFFALAGWLRRHRPGGFWWQPKRGPNWMPRGVSALSMLGILVFPVAVYAAPVAFARLLLPDVVPVDGLALTAQFAGSWQRGLTLAFLVAMVLQHGVALLLGARPPWLRRVEVGLNLGLGALLVAHASPMTASDGGQFNVFRLAEANAIASPIFLVIGGMMVLFGLYYAYREWTCIRPAPAPIKGAAS</sequence>
<keyword evidence="1" id="KW-1133">Transmembrane helix</keyword>
<keyword evidence="3" id="KW-1185">Reference proteome</keyword>
<feature type="transmembrane region" description="Helical" evidence="1">
    <location>
        <begin position="209"/>
        <end position="225"/>
    </location>
</feature>
<reference evidence="2 3" key="1">
    <citation type="submission" date="2022-10" db="EMBL/GenBank/DDBJ databases">
        <title>Xanthomonas sp. H13-6.</title>
        <authorList>
            <person name="Liu X."/>
            <person name="Deng Z."/>
            <person name="Jiang Y."/>
            <person name="Yu T."/>
            <person name="Ai J."/>
        </authorList>
    </citation>
    <scope>NUCLEOTIDE SEQUENCE [LARGE SCALE GENOMIC DNA]</scope>
    <source>
        <strain evidence="2 3">H13-6</strain>
    </source>
</reference>
<keyword evidence="1" id="KW-0812">Transmembrane</keyword>